<dbReference type="GO" id="GO:0004252">
    <property type="term" value="F:serine-type endopeptidase activity"/>
    <property type="evidence" value="ECO:0007669"/>
    <property type="project" value="UniProtKB-UniRule"/>
</dbReference>
<keyword evidence="7 10" id="KW-0720">Serine protease</keyword>
<evidence type="ECO:0000256" key="4">
    <source>
        <dbReference type="ARBA" id="ARBA00022670"/>
    </source>
</evidence>
<evidence type="ECO:0000256" key="8">
    <source>
        <dbReference type="ARBA" id="ARBA00022989"/>
    </source>
</evidence>
<dbReference type="PANTHER" id="PTHR43806:SF11">
    <property type="entry name" value="CEREVISIN-RELATED"/>
    <property type="match status" value="1"/>
</dbReference>
<dbReference type="PROSITE" id="PS00136">
    <property type="entry name" value="SUBTILASE_ASP"/>
    <property type="match status" value="1"/>
</dbReference>
<feature type="signal peptide" evidence="13">
    <location>
        <begin position="1"/>
        <end position="29"/>
    </location>
</feature>
<dbReference type="NCBIfam" id="TIGR03921">
    <property type="entry name" value="T7SS_mycosin"/>
    <property type="match status" value="1"/>
</dbReference>
<evidence type="ECO:0000256" key="9">
    <source>
        <dbReference type="ARBA" id="ARBA00023136"/>
    </source>
</evidence>
<comment type="subcellular location">
    <subcellularLocation>
        <location evidence="1">Cell membrane</location>
        <topology evidence="1">Single-pass membrane protein</topology>
    </subcellularLocation>
</comment>
<dbReference type="PROSITE" id="PS51892">
    <property type="entry name" value="SUBTILASE"/>
    <property type="match status" value="1"/>
</dbReference>
<comment type="similarity">
    <text evidence="2 10 11">Belongs to the peptidase S8 family.</text>
</comment>
<dbReference type="InterPro" id="IPR000209">
    <property type="entry name" value="Peptidase_S8/S53_dom"/>
</dbReference>
<feature type="chain" id="PRO_5035146172" description="Peptidase S8/S53 domain-containing protein" evidence="13">
    <location>
        <begin position="30"/>
        <end position="437"/>
    </location>
</feature>
<keyword evidence="4 10" id="KW-0645">Protease</keyword>
<dbReference type="RefSeq" id="WP_239077113.1">
    <property type="nucleotide sequence ID" value="NZ_BAAAZM010000015.1"/>
</dbReference>
<proteinExistence type="inferred from homology"/>
<dbReference type="InterPro" id="IPR050131">
    <property type="entry name" value="Peptidase_S8_subtilisin-like"/>
</dbReference>
<dbReference type="AlphaFoldDB" id="A0A8J3J6Q8"/>
<feature type="active site" description="Charge relay system" evidence="10">
    <location>
        <position position="71"/>
    </location>
</feature>
<feature type="active site" description="Charge relay system" evidence="10">
    <location>
        <position position="105"/>
    </location>
</feature>
<dbReference type="EMBL" id="BOMB01000048">
    <property type="protein sequence ID" value="GID15855.1"/>
    <property type="molecule type" value="Genomic_DNA"/>
</dbReference>
<dbReference type="InterPro" id="IPR036852">
    <property type="entry name" value="Peptidase_S8/S53_dom_sf"/>
</dbReference>
<dbReference type="PRINTS" id="PR00723">
    <property type="entry name" value="SUBTILISIN"/>
</dbReference>
<evidence type="ECO:0000313" key="16">
    <source>
        <dbReference type="Proteomes" id="UP000612808"/>
    </source>
</evidence>
<comment type="caution">
    <text evidence="15">The sequence shown here is derived from an EMBL/GenBank/DDBJ whole genome shotgun (WGS) entry which is preliminary data.</text>
</comment>
<dbReference type="Gene3D" id="3.40.50.200">
    <property type="entry name" value="Peptidase S8/S53 domain"/>
    <property type="match status" value="1"/>
</dbReference>
<evidence type="ECO:0000313" key="15">
    <source>
        <dbReference type="EMBL" id="GID15855.1"/>
    </source>
</evidence>
<keyword evidence="9 12" id="KW-0472">Membrane</keyword>
<evidence type="ECO:0000256" key="6">
    <source>
        <dbReference type="ARBA" id="ARBA00022801"/>
    </source>
</evidence>
<evidence type="ECO:0000256" key="11">
    <source>
        <dbReference type="RuleBase" id="RU003355"/>
    </source>
</evidence>
<feature type="domain" description="Peptidase S8/S53" evidence="14">
    <location>
        <begin position="62"/>
        <end position="310"/>
    </location>
</feature>
<dbReference type="InterPro" id="IPR022398">
    <property type="entry name" value="Peptidase_S8_His-AS"/>
</dbReference>
<evidence type="ECO:0000256" key="2">
    <source>
        <dbReference type="ARBA" id="ARBA00011073"/>
    </source>
</evidence>
<sequence>MTRRLTVLLLAAGVALTPAALVPAGPATAAPAQCQAYHQPANYELWQVKRVTPERAWPVSRGRGVTVAVVDSGVNGTHPALAGRVDHGTDLVDSKGSADQDCVSHGSTVGGIIAGDQLSGSGFAGVAPDARLLPIRIANDMEQFTGGSERVAQAIRYAVDHHAKVINLSLTTENTAVLRTAVAYARDHDVVMVAATGNDGQHTTTYPAAYPGVIGVAGIGESGDPDPQSNTGDEVDLAAPSLRIVGPAGNGDGYVLWGGGGTSFAAPFVAGTAALVRSYRPDLSADEVARRLEATADHPADGRDDTVGYGVVNPYRAVTAVLGSPGGAAPAAGALPGDGRHAAAGGGTTGRYLWAAGAMLAAVLVLLVAVAVVPRAVRRGWRPGLRPALPVGVPTRRRYPVFDPATAPREAPSRAVEPVRITSKDPAGSFTVDVDFH</sequence>
<evidence type="ECO:0000256" key="3">
    <source>
        <dbReference type="ARBA" id="ARBA00022475"/>
    </source>
</evidence>
<keyword evidence="3" id="KW-1003">Cell membrane</keyword>
<dbReference type="InterPro" id="IPR023827">
    <property type="entry name" value="Peptidase_S8_Asp-AS"/>
</dbReference>
<dbReference type="Proteomes" id="UP000612808">
    <property type="component" value="Unassembled WGS sequence"/>
</dbReference>
<accession>A0A8J3J6Q8</accession>
<evidence type="ECO:0000256" key="10">
    <source>
        <dbReference type="PROSITE-ProRule" id="PRU01240"/>
    </source>
</evidence>
<dbReference type="GO" id="GO:0005886">
    <property type="term" value="C:plasma membrane"/>
    <property type="evidence" value="ECO:0007669"/>
    <property type="project" value="UniProtKB-SubCell"/>
</dbReference>
<dbReference type="Pfam" id="PF00082">
    <property type="entry name" value="Peptidase_S8"/>
    <property type="match status" value="1"/>
</dbReference>
<feature type="active site" description="Charge relay system" evidence="10">
    <location>
        <position position="263"/>
    </location>
</feature>
<dbReference type="InterPro" id="IPR023834">
    <property type="entry name" value="T7SS_pept_S8A_mycosin"/>
</dbReference>
<keyword evidence="6 10" id="KW-0378">Hydrolase</keyword>
<dbReference type="PANTHER" id="PTHR43806">
    <property type="entry name" value="PEPTIDASE S8"/>
    <property type="match status" value="1"/>
</dbReference>
<protein>
    <recommendedName>
        <fullName evidence="14">Peptidase S8/S53 domain-containing protein</fullName>
    </recommendedName>
</protein>
<feature type="transmembrane region" description="Helical" evidence="12">
    <location>
        <begin position="352"/>
        <end position="373"/>
    </location>
</feature>
<reference evidence="15" key="1">
    <citation type="submission" date="2021-01" db="EMBL/GenBank/DDBJ databases">
        <title>Whole genome shotgun sequence of Actinocatenispora rupis NBRC 107355.</title>
        <authorList>
            <person name="Komaki H."/>
            <person name="Tamura T."/>
        </authorList>
    </citation>
    <scope>NUCLEOTIDE SEQUENCE</scope>
    <source>
        <strain evidence="15">NBRC 107355</strain>
    </source>
</reference>
<organism evidence="15 16">
    <name type="scientific">Actinocatenispora rupis</name>
    <dbReference type="NCBI Taxonomy" id="519421"/>
    <lineage>
        <taxon>Bacteria</taxon>
        <taxon>Bacillati</taxon>
        <taxon>Actinomycetota</taxon>
        <taxon>Actinomycetes</taxon>
        <taxon>Micromonosporales</taxon>
        <taxon>Micromonosporaceae</taxon>
        <taxon>Actinocatenispora</taxon>
    </lineage>
</organism>
<evidence type="ECO:0000259" key="14">
    <source>
        <dbReference type="Pfam" id="PF00082"/>
    </source>
</evidence>
<dbReference type="GO" id="GO:0006508">
    <property type="term" value="P:proteolysis"/>
    <property type="evidence" value="ECO:0007669"/>
    <property type="project" value="UniProtKB-KW"/>
</dbReference>
<dbReference type="InterPro" id="IPR015500">
    <property type="entry name" value="Peptidase_S8_subtilisin-rel"/>
</dbReference>
<dbReference type="PROSITE" id="PS00137">
    <property type="entry name" value="SUBTILASE_HIS"/>
    <property type="match status" value="1"/>
</dbReference>
<evidence type="ECO:0000256" key="12">
    <source>
        <dbReference type="SAM" id="Phobius"/>
    </source>
</evidence>
<dbReference type="SUPFAM" id="SSF52743">
    <property type="entry name" value="Subtilisin-like"/>
    <property type="match status" value="1"/>
</dbReference>
<gene>
    <name evidence="15" type="ORF">Aru02nite_67440</name>
</gene>
<keyword evidence="8 12" id="KW-1133">Transmembrane helix</keyword>
<evidence type="ECO:0000256" key="1">
    <source>
        <dbReference type="ARBA" id="ARBA00004162"/>
    </source>
</evidence>
<keyword evidence="13" id="KW-0732">Signal</keyword>
<evidence type="ECO:0000256" key="5">
    <source>
        <dbReference type="ARBA" id="ARBA00022692"/>
    </source>
</evidence>
<dbReference type="PROSITE" id="PS00138">
    <property type="entry name" value="SUBTILASE_SER"/>
    <property type="match status" value="1"/>
</dbReference>
<keyword evidence="16" id="KW-1185">Reference proteome</keyword>
<evidence type="ECO:0000256" key="13">
    <source>
        <dbReference type="SAM" id="SignalP"/>
    </source>
</evidence>
<keyword evidence="5 12" id="KW-0812">Transmembrane</keyword>
<evidence type="ECO:0000256" key="7">
    <source>
        <dbReference type="ARBA" id="ARBA00022825"/>
    </source>
</evidence>
<name>A0A8J3J6Q8_9ACTN</name>
<dbReference type="InterPro" id="IPR023828">
    <property type="entry name" value="Peptidase_S8_Ser-AS"/>
</dbReference>